<dbReference type="GO" id="GO:0071555">
    <property type="term" value="P:cell wall organization"/>
    <property type="evidence" value="ECO:0007669"/>
    <property type="project" value="UniProtKB-KW"/>
</dbReference>
<organism evidence="19 20">
    <name type="scientific">Ophiocordyceps australis</name>
    <dbReference type="NCBI Taxonomy" id="1399860"/>
    <lineage>
        <taxon>Eukaryota</taxon>
        <taxon>Fungi</taxon>
        <taxon>Dikarya</taxon>
        <taxon>Ascomycota</taxon>
        <taxon>Pezizomycotina</taxon>
        <taxon>Sordariomycetes</taxon>
        <taxon>Hypocreomycetidae</taxon>
        <taxon>Hypocreales</taxon>
        <taxon>Ophiocordycipitaceae</taxon>
        <taxon>Ophiocordyceps</taxon>
    </lineage>
</organism>
<sequence length="495" mass="54946">MNKVSMLARPLCLTLLLLLLVLLLLHCTPLSTPLSSPWRSRLTHDSQLVLRFATTSPPQQTALVDAAAHLALDVWANTPNHFDVRLRKDQVESLCRLVPQSLCAEYSVLIPDVAAAIARSPSPTPLDTQTLTADHVFFQDYQPISVIDRWMRLVEAMHPSHVEYLAIAKSFEARDIAALRVGAIHAPRNGPRKTIVVTGGLHAREWISTTTVNYLAWSLINSFGKESFITKLLQEFDFVFIPVVNPDGVDYSWKVDRLWRKSRQPTSLPLCPGFDLDHAFAYGWNTSHAQTDACSEEYPGDKPFEAVEAMQLATWARNQSLSGQTAFIGLVDLHAYSQQILFPFSYSCSAEPPNLENLEEVAAGMAKAIRLSNGEIYSASSACPAALAPVMERPFAPGGGSALDWFYHELGAHFSYQIKLRDTGSYGFLLPREQIVPTGQEALDAIKYLGDFLLGNNGIEKAAQNNLAKTTSYSNKDGNQGQMTSQELRRLRMRK</sequence>
<dbReference type="GO" id="GO:0008270">
    <property type="term" value="F:zinc ion binding"/>
    <property type="evidence" value="ECO:0007669"/>
    <property type="project" value="InterPro"/>
</dbReference>
<proteinExistence type="inferred from homology"/>
<evidence type="ECO:0000256" key="2">
    <source>
        <dbReference type="ARBA" id="ARBA00004116"/>
    </source>
</evidence>
<dbReference type="AlphaFoldDB" id="A0A2C5XD01"/>
<feature type="chain" id="PRO_5012586874" description="Inactive metallocarboxypeptidase ECM14" evidence="17">
    <location>
        <begin position="28"/>
        <end position="495"/>
    </location>
</feature>
<evidence type="ECO:0000256" key="15">
    <source>
        <dbReference type="PROSITE-ProRule" id="PRU01379"/>
    </source>
</evidence>
<comment type="subcellular location">
    <subcellularLocation>
        <location evidence="3">Secreted</location>
    </subcellularLocation>
    <subcellularLocation>
        <location evidence="2">Vacuole</location>
    </subcellularLocation>
</comment>
<evidence type="ECO:0000256" key="6">
    <source>
        <dbReference type="ARBA" id="ARBA00022554"/>
    </source>
</evidence>
<keyword evidence="6" id="KW-0926">Vacuole</keyword>
<evidence type="ECO:0000256" key="5">
    <source>
        <dbReference type="ARBA" id="ARBA00022525"/>
    </source>
</evidence>
<comment type="function">
    <text evidence="12">Inactive carboxypeptidase that may play a role in cell wall organization and biogenesis.</text>
</comment>
<evidence type="ECO:0000256" key="4">
    <source>
        <dbReference type="ARBA" id="ARBA00005988"/>
    </source>
</evidence>
<accession>A0A2C5XD01</accession>
<feature type="signal peptide" evidence="17">
    <location>
        <begin position="1"/>
        <end position="27"/>
    </location>
</feature>
<dbReference type="Proteomes" id="UP000224854">
    <property type="component" value="Unassembled WGS sequence"/>
</dbReference>
<protein>
    <recommendedName>
        <fullName evidence="13">Inactive metallocarboxypeptidase ECM14</fullName>
    </recommendedName>
    <alternativeName>
        <fullName evidence="14">Inactive metallocarboxypeptidase ecm14</fullName>
    </alternativeName>
</protein>
<evidence type="ECO:0000256" key="17">
    <source>
        <dbReference type="SAM" id="SignalP"/>
    </source>
</evidence>
<keyword evidence="11" id="KW-0961">Cell wall biogenesis/degradation</keyword>
<dbReference type="SMART" id="SM00631">
    <property type="entry name" value="Zn_pept"/>
    <property type="match status" value="1"/>
</dbReference>
<keyword evidence="10" id="KW-1015">Disulfide bond</keyword>
<dbReference type="FunFam" id="3.40.630.10:FF:000060">
    <property type="entry name" value="Putative metallocarboxypeptidase ecm14"/>
    <property type="match status" value="1"/>
</dbReference>
<evidence type="ECO:0000256" key="8">
    <source>
        <dbReference type="ARBA" id="ARBA00022729"/>
    </source>
</evidence>
<comment type="similarity">
    <text evidence="4 15">Belongs to the peptidase M14 family.</text>
</comment>
<keyword evidence="7" id="KW-0479">Metal-binding</keyword>
<dbReference type="PANTHER" id="PTHR11705:SF147">
    <property type="entry name" value="INACTIVE METALLOCARBOXYPEPTIDASE ECM14"/>
    <property type="match status" value="1"/>
</dbReference>
<name>A0A2C5XD01_9HYPO</name>
<evidence type="ECO:0000256" key="11">
    <source>
        <dbReference type="ARBA" id="ARBA00023316"/>
    </source>
</evidence>
<evidence type="ECO:0000256" key="7">
    <source>
        <dbReference type="ARBA" id="ARBA00022723"/>
    </source>
</evidence>
<dbReference type="InterPro" id="IPR057246">
    <property type="entry name" value="CARBOXYPEPT_ZN_1"/>
</dbReference>
<dbReference type="EMBL" id="NJEU01001286">
    <property type="protein sequence ID" value="PHH67869.1"/>
    <property type="molecule type" value="Genomic_DNA"/>
</dbReference>
<reference evidence="19 20" key="1">
    <citation type="submission" date="2017-06" db="EMBL/GenBank/DDBJ databases">
        <title>Ant-infecting Ophiocordyceps genomes reveal a high diversity of potential behavioral manipulation genes and a possible major role for enterotoxins.</title>
        <authorList>
            <person name="De Bekker C."/>
            <person name="Evans H.C."/>
            <person name="Brachmann A."/>
            <person name="Hughes D.P."/>
        </authorList>
    </citation>
    <scope>NUCLEOTIDE SEQUENCE [LARGE SCALE GENOMIC DNA]</scope>
    <source>
        <strain evidence="19 20">1348a</strain>
    </source>
</reference>
<dbReference type="PANTHER" id="PTHR11705">
    <property type="entry name" value="PROTEASE FAMILY M14 CARBOXYPEPTIDASE A,B"/>
    <property type="match status" value="1"/>
</dbReference>
<comment type="caution">
    <text evidence="15">Lacks conserved residue(s) required for the propagation of feature annotation.</text>
</comment>
<comment type="caution">
    <text evidence="19">The sequence shown here is derived from an EMBL/GenBank/DDBJ whole genome shotgun (WGS) entry which is preliminary data.</text>
</comment>
<evidence type="ECO:0000256" key="9">
    <source>
        <dbReference type="ARBA" id="ARBA00022833"/>
    </source>
</evidence>
<keyword evidence="9" id="KW-0862">Zinc</keyword>
<feature type="compositionally biased region" description="Polar residues" evidence="16">
    <location>
        <begin position="471"/>
        <end position="486"/>
    </location>
</feature>
<dbReference type="Gene3D" id="3.40.630.10">
    <property type="entry name" value="Zn peptidases"/>
    <property type="match status" value="1"/>
</dbReference>
<dbReference type="PROSITE" id="PS00132">
    <property type="entry name" value="CARBOXYPEPT_ZN_1"/>
    <property type="match status" value="1"/>
</dbReference>
<evidence type="ECO:0000256" key="13">
    <source>
        <dbReference type="ARBA" id="ARBA00026187"/>
    </source>
</evidence>
<keyword evidence="8 17" id="KW-0732">Signal</keyword>
<dbReference type="PRINTS" id="PR00765">
    <property type="entry name" value="CRBOXYPTASEA"/>
</dbReference>
<evidence type="ECO:0000313" key="20">
    <source>
        <dbReference type="Proteomes" id="UP000224854"/>
    </source>
</evidence>
<feature type="domain" description="Peptidase M14" evidence="18">
    <location>
        <begin position="140"/>
        <end position="453"/>
    </location>
</feature>
<evidence type="ECO:0000256" key="3">
    <source>
        <dbReference type="ARBA" id="ARBA00004613"/>
    </source>
</evidence>
<keyword evidence="5" id="KW-0964">Secreted</keyword>
<evidence type="ECO:0000256" key="1">
    <source>
        <dbReference type="ARBA" id="ARBA00001947"/>
    </source>
</evidence>
<feature type="region of interest" description="Disordered" evidence="16">
    <location>
        <begin position="471"/>
        <end position="495"/>
    </location>
</feature>
<keyword evidence="20" id="KW-1185">Reference proteome</keyword>
<dbReference type="OrthoDB" id="3626597at2759"/>
<dbReference type="GO" id="GO:0006508">
    <property type="term" value="P:proteolysis"/>
    <property type="evidence" value="ECO:0007669"/>
    <property type="project" value="InterPro"/>
</dbReference>
<dbReference type="GO" id="GO:0004181">
    <property type="term" value="F:metallocarboxypeptidase activity"/>
    <property type="evidence" value="ECO:0007669"/>
    <property type="project" value="InterPro"/>
</dbReference>
<evidence type="ECO:0000313" key="19">
    <source>
        <dbReference type="EMBL" id="PHH67869.1"/>
    </source>
</evidence>
<dbReference type="CDD" id="cd03860">
    <property type="entry name" value="M14_CP_A-B_like"/>
    <property type="match status" value="1"/>
</dbReference>
<dbReference type="SUPFAM" id="SSF53187">
    <property type="entry name" value="Zn-dependent exopeptidases"/>
    <property type="match status" value="1"/>
</dbReference>
<evidence type="ECO:0000256" key="10">
    <source>
        <dbReference type="ARBA" id="ARBA00023157"/>
    </source>
</evidence>
<evidence type="ECO:0000256" key="14">
    <source>
        <dbReference type="ARBA" id="ARBA00026213"/>
    </source>
</evidence>
<dbReference type="GO" id="GO:0005773">
    <property type="term" value="C:vacuole"/>
    <property type="evidence" value="ECO:0007669"/>
    <property type="project" value="UniProtKB-SubCell"/>
</dbReference>
<gene>
    <name evidence="19" type="ORF">CDD82_1040</name>
</gene>
<dbReference type="GO" id="GO:0005576">
    <property type="term" value="C:extracellular region"/>
    <property type="evidence" value="ECO:0007669"/>
    <property type="project" value="UniProtKB-SubCell"/>
</dbReference>
<dbReference type="PROSITE" id="PS52035">
    <property type="entry name" value="PEPTIDASE_M14"/>
    <property type="match status" value="1"/>
</dbReference>
<evidence type="ECO:0000256" key="12">
    <source>
        <dbReference type="ARBA" id="ARBA00025210"/>
    </source>
</evidence>
<evidence type="ECO:0000256" key="16">
    <source>
        <dbReference type="SAM" id="MobiDB-lite"/>
    </source>
</evidence>
<comment type="cofactor">
    <cofactor evidence="1">
        <name>Zn(2+)</name>
        <dbReference type="ChEBI" id="CHEBI:29105"/>
    </cofactor>
</comment>
<dbReference type="InterPro" id="IPR000834">
    <property type="entry name" value="Peptidase_M14"/>
</dbReference>
<dbReference type="Pfam" id="PF00246">
    <property type="entry name" value="Peptidase_M14"/>
    <property type="match status" value="1"/>
</dbReference>
<evidence type="ECO:0000259" key="18">
    <source>
        <dbReference type="PROSITE" id="PS52035"/>
    </source>
</evidence>